<proteinExistence type="predicted"/>
<accession>A0AAE3QTW0</accession>
<evidence type="ECO:0000313" key="2">
    <source>
        <dbReference type="Proteomes" id="UP001241110"/>
    </source>
</evidence>
<dbReference type="AlphaFoldDB" id="A0AAE3QTW0"/>
<protein>
    <submittedName>
        <fullName evidence="1">Uncharacterized protein</fullName>
    </submittedName>
</protein>
<dbReference type="EMBL" id="JASJOS010000009">
    <property type="protein sequence ID" value="MDJ1482739.1"/>
    <property type="molecule type" value="Genomic_DNA"/>
</dbReference>
<organism evidence="1 2">
    <name type="scientific">Xanthocytophaga flava</name>
    <dbReference type="NCBI Taxonomy" id="3048013"/>
    <lineage>
        <taxon>Bacteria</taxon>
        <taxon>Pseudomonadati</taxon>
        <taxon>Bacteroidota</taxon>
        <taxon>Cytophagia</taxon>
        <taxon>Cytophagales</taxon>
        <taxon>Rhodocytophagaceae</taxon>
        <taxon>Xanthocytophaga</taxon>
    </lineage>
</organism>
<evidence type="ECO:0000313" key="1">
    <source>
        <dbReference type="EMBL" id="MDJ1482739.1"/>
    </source>
</evidence>
<dbReference type="RefSeq" id="WP_313982074.1">
    <property type="nucleotide sequence ID" value="NZ_JASJOS010000009.1"/>
</dbReference>
<name>A0AAE3QTW0_9BACT</name>
<reference evidence="1" key="1">
    <citation type="submission" date="2023-05" db="EMBL/GenBank/DDBJ databases">
        <authorList>
            <person name="Zhang X."/>
        </authorList>
    </citation>
    <scope>NUCLEOTIDE SEQUENCE</scope>
    <source>
        <strain evidence="1">YF14B1</strain>
    </source>
</reference>
<gene>
    <name evidence="1" type="ORF">QNI16_19725</name>
</gene>
<dbReference type="Proteomes" id="UP001241110">
    <property type="component" value="Unassembled WGS sequence"/>
</dbReference>
<comment type="caution">
    <text evidence="1">The sequence shown here is derived from an EMBL/GenBank/DDBJ whole genome shotgun (WGS) entry which is preliminary data.</text>
</comment>
<sequence length="187" mass="21590">MSILFILFFLTIVVPSPVTDTSEAYLYRKAFDCIKRDSTTLRYLSQANPGGLHDSMYVANQKIKPGFDGIVCEYVQRNYKISKPEGIMVREDGHILRHVVDSLGKTIKKKYPKTPVKVNDIPNFYSDKEAGNILFFSEIENQAVFAELKYFDYSYTHRWSGKSILFYITFDKMGTITAIYHGYVFND</sequence>